<evidence type="ECO:0000313" key="1">
    <source>
        <dbReference type="EMBL" id="OCW56205.1"/>
    </source>
</evidence>
<sequence>MKQHEYSADWEKIVADAICLVASELRLIDVADLISMLRFERHGDLEDLVASSAELFFVPGTIKLGIGGDYDLDWGGQPRVLLDLEIRPQGVTIYARLMLEQDRAGVEINHIAFHEERDNELEYTLLLAESLRKAAFRPFMETSSLNARPAA</sequence>
<evidence type="ECO:0000313" key="2">
    <source>
        <dbReference type="Proteomes" id="UP000094795"/>
    </source>
</evidence>
<comment type="caution">
    <text evidence="1">The sequence shown here is derived from an EMBL/GenBank/DDBJ whole genome shotgun (WGS) entry which is preliminary data.</text>
</comment>
<gene>
    <name evidence="1" type="ORF">AWJ14_19105</name>
</gene>
<protein>
    <submittedName>
        <fullName evidence="1">Uncharacterized protein</fullName>
    </submittedName>
</protein>
<dbReference type="STRING" id="1480615.AWJ14_19105"/>
<dbReference type="AlphaFoldDB" id="A0A1C1YRQ7"/>
<dbReference type="EMBL" id="LQZT01000042">
    <property type="protein sequence ID" value="OCW56205.1"/>
    <property type="molecule type" value="Genomic_DNA"/>
</dbReference>
<name>A0A1C1YRQ7_9HYPH</name>
<keyword evidence="2" id="KW-1185">Reference proteome</keyword>
<dbReference type="RefSeq" id="WP_066181961.1">
    <property type="nucleotide sequence ID" value="NZ_LQZT01000042.1"/>
</dbReference>
<proteinExistence type="predicted"/>
<dbReference type="Proteomes" id="UP000094795">
    <property type="component" value="Unassembled WGS sequence"/>
</dbReference>
<reference evidence="1 2" key="1">
    <citation type="submission" date="2015-12" db="EMBL/GenBank/DDBJ databases">
        <authorList>
            <person name="Shamseldin A."/>
            <person name="Moawad H."/>
            <person name="Abd El-Rahim W.M."/>
            <person name="Sadowsky M.J."/>
        </authorList>
    </citation>
    <scope>NUCLEOTIDE SEQUENCE [LARGE SCALE GENOMIC DNA]</scope>
    <source>
        <strain evidence="1 2">JC234</strain>
    </source>
</reference>
<organism evidence="1 2">
    <name type="scientific">Hoeflea olei</name>
    <dbReference type="NCBI Taxonomy" id="1480615"/>
    <lineage>
        <taxon>Bacteria</taxon>
        <taxon>Pseudomonadati</taxon>
        <taxon>Pseudomonadota</taxon>
        <taxon>Alphaproteobacteria</taxon>
        <taxon>Hyphomicrobiales</taxon>
        <taxon>Rhizobiaceae</taxon>
        <taxon>Hoeflea</taxon>
    </lineage>
</organism>
<accession>A0A1C1YRQ7</accession>
<dbReference type="OrthoDB" id="7862614at2"/>